<protein>
    <recommendedName>
        <fullName evidence="8">Major facilitator superfamily (MFS) profile domain-containing protein</fullName>
    </recommendedName>
</protein>
<proteinExistence type="predicted"/>
<dbReference type="Gene3D" id="1.20.1250.20">
    <property type="entry name" value="MFS general substrate transporter like domains"/>
    <property type="match status" value="1"/>
</dbReference>
<keyword evidence="2" id="KW-0813">Transport</keyword>
<name>A0AAC8ZHK0_9LACO</name>
<evidence type="ECO:0000256" key="5">
    <source>
        <dbReference type="ARBA" id="ARBA00022989"/>
    </source>
</evidence>
<gene>
    <name evidence="9" type="ORF">ABN16_13145</name>
</gene>
<keyword evidence="4 7" id="KW-0812">Transmembrane</keyword>
<feature type="transmembrane region" description="Helical" evidence="7">
    <location>
        <begin position="335"/>
        <end position="359"/>
    </location>
</feature>
<reference evidence="9 10" key="1">
    <citation type="submission" date="2015-07" db="EMBL/GenBank/DDBJ databases">
        <title>Lactobacillus korensis/26-25/ whole genome sequencing.</title>
        <authorList>
            <person name="Kim M.K."/>
            <person name="Im W.-T."/>
            <person name="Srinivasan S."/>
            <person name="Lee J.-J."/>
        </authorList>
    </citation>
    <scope>NUCLEOTIDE SEQUENCE [LARGE SCALE GENOMIC DNA]</scope>
    <source>
        <strain evidence="9 10">26-25</strain>
    </source>
</reference>
<feature type="transmembrane region" description="Helical" evidence="7">
    <location>
        <begin position="249"/>
        <end position="270"/>
    </location>
</feature>
<feature type="transmembrane region" description="Helical" evidence="7">
    <location>
        <begin position="279"/>
        <end position="296"/>
    </location>
</feature>
<feature type="transmembrane region" description="Helical" evidence="7">
    <location>
        <begin position="38"/>
        <end position="60"/>
    </location>
</feature>
<dbReference type="PANTHER" id="PTHR23513">
    <property type="entry name" value="INTEGRAL MEMBRANE EFFLUX PROTEIN-RELATED"/>
    <property type="match status" value="1"/>
</dbReference>
<keyword evidence="5 7" id="KW-1133">Transmembrane helix</keyword>
<dbReference type="PANTHER" id="PTHR23513:SF6">
    <property type="entry name" value="MAJOR FACILITATOR SUPERFAMILY ASSOCIATED DOMAIN-CONTAINING PROTEIN"/>
    <property type="match status" value="1"/>
</dbReference>
<feature type="transmembrane region" description="Helical" evidence="7">
    <location>
        <begin position="134"/>
        <end position="157"/>
    </location>
</feature>
<evidence type="ECO:0000313" key="9">
    <source>
        <dbReference type="EMBL" id="AKP65862.1"/>
    </source>
</evidence>
<evidence type="ECO:0000256" key="3">
    <source>
        <dbReference type="ARBA" id="ARBA00022475"/>
    </source>
</evidence>
<evidence type="ECO:0000259" key="8">
    <source>
        <dbReference type="PROSITE" id="PS50850"/>
    </source>
</evidence>
<dbReference type="SUPFAM" id="SSF103473">
    <property type="entry name" value="MFS general substrate transporter"/>
    <property type="match status" value="1"/>
</dbReference>
<dbReference type="Pfam" id="PF05977">
    <property type="entry name" value="MFS_3"/>
    <property type="match status" value="1"/>
</dbReference>
<feature type="domain" description="Major facilitator superfamily (MFS) profile" evidence="8">
    <location>
        <begin position="160"/>
        <end position="390"/>
    </location>
</feature>
<sequence>MKRIFYILLAGETVSDLGDNLFGIAIDWYLYSLTRSSFLVGVISGAFSLLVLMSLVTGFVADKHVKTQVMRLVDIFQITIMVTAGVIYGHRTITLIPFILILFLTRIVGTFFGPAENTLIPQLVPKDALGKANGLNQSFGMISEMIGLLVGSTLIVWLSLADFMWVNALTFGISLICVSIVHRKHHEVLTPPTNDDSDRWYTGIQYIKRTPMLRAIISLALVINLALGPIMSLNVVWVRQNLHSNSMVYGIMQIALMIGVILGNIVAAALKIPLKRKMILSLSVVSLAVIGMVLLPNVLMTLAMRLLIGLGAGTINVAVFTLLQSTTPANILGRVNGAMMAGTNLALPLGMMLGGIFSVRLGVGGVYLVGAACALITLALFSHVKVSEPD</sequence>
<evidence type="ECO:0000256" key="4">
    <source>
        <dbReference type="ARBA" id="ARBA00022692"/>
    </source>
</evidence>
<keyword evidence="6 7" id="KW-0472">Membrane</keyword>
<evidence type="ECO:0000256" key="1">
    <source>
        <dbReference type="ARBA" id="ARBA00004651"/>
    </source>
</evidence>
<evidence type="ECO:0000256" key="6">
    <source>
        <dbReference type="ARBA" id="ARBA00023136"/>
    </source>
</evidence>
<evidence type="ECO:0000256" key="2">
    <source>
        <dbReference type="ARBA" id="ARBA00022448"/>
    </source>
</evidence>
<dbReference type="PROSITE" id="PS50850">
    <property type="entry name" value="MFS"/>
    <property type="match status" value="1"/>
</dbReference>
<dbReference type="Proteomes" id="UP000036000">
    <property type="component" value="Chromosome"/>
</dbReference>
<feature type="transmembrane region" description="Helical" evidence="7">
    <location>
        <begin position="215"/>
        <end position="237"/>
    </location>
</feature>
<dbReference type="EMBL" id="CP012033">
    <property type="protein sequence ID" value="AKP65862.1"/>
    <property type="molecule type" value="Genomic_DNA"/>
</dbReference>
<evidence type="ECO:0000256" key="7">
    <source>
        <dbReference type="SAM" id="Phobius"/>
    </source>
</evidence>
<evidence type="ECO:0000313" key="10">
    <source>
        <dbReference type="Proteomes" id="UP000036000"/>
    </source>
</evidence>
<dbReference type="GO" id="GO:0022857">
    <property type="term" value="F:transmembrane transporter activity"/>
    <property type="evidence" value="ECO:0007669"/>
    <property type="project" value="InterPro"/>
</dbReference>
<feature type="transmembrane region" description="Helical" evidence="7">
    <location>
        <begin position="302"/>
        <end position="323"/>
    </location>
</feature>
<comment type="subcellular location">
    <subcellularLocation>
        <location evidence="1">Cell membrane</location>
        <topology evidence="1">Multi-pass membrane protein</topology>
    </subcellularLocation>
</comment>
<dbReference type="InterPro" id="IPR020846">
    <property type="entry name" value="MFS_dom"/>
</dbReference>
<dbReference type="KEGG" id="lko:ABN16_13145"/>
<dbReference type="RefSeq" id="WP_048736147.1">
    <property type="nucleotide sequence ID" value="NZ_CP012033.1"/>
</dbReference>
<keyword evidence="3" id="KW-1003">Cell membrane</keyword>
<feature type="transmembrane region" description="Helical" evidence="7">
    <location>
        <begin position="95"/>
        <end position="113"/>
    </location>
</feature>
<keyword evidence="10" id="KW-1185">Reference proteome</keyword>
<organism evidence="9 10">
    <name type="scientific">Levilactobacillus koreensis</name>
    <dbReference type="NCBI Taxonomy" id="637971"/>
    <lineage>
        <taxon>Bacteria</taxon>
        <taxon>Bacillati</taxon>
        <taxon>Bacillota</taxon>
        <taxon>Bacilli</taxon>
        <taxon>Lactobacillales</taxon>
        <taxon>Lactobacillaceae</taxon>
        <taxon>Levilactobacillus</taxon>
    </lineage>
</organism>
<dbReference type="InterPro" id="IPR036259">
    <property type="entry name" value="MFS_trans_sf"/>
</dbReference>
<accession>A0AAC8ZHK0</accession>
<feature type="transmembrane region" description="Helical" evidence="7">
    <location>
        <begin position="365"/>
        <end position="384"/>
    </location>
</feature>
<dbReference type="CDD" id="cd06173">
    <property type="entry name" value="MFS_MefA_like"/>
    <property type="match status" value="1"/>
</dbReference>
<dbReference type="AlphaFoldDB" id="A0AAC8ZHK0"/>
<dbReference type="GO" id="GO:0005886">
    <property type="term" value="C:plasma membrane"/>
    <property type="evidence" value="ECO:0007669"/>
    <property type="project" value="UniProtKB-SubCell"/>
</dbReference>
<feature type="transmembrane region" description="Helical" evidence="7">
    <location>
        <begin position="72"/>
        <end position="89"/>
    </location>
</feature>
<dbReference type="InterPro" id="IPR010290">
    <property type="entry name" value="TM_effector"/>
</dbReference>